<evidence type="ECO:0000256" key="6">
    <source>
        <dbReference type="RuleBase" id="RU364068"/>
    </source>
</evidence>
<evidence type="ECO:0000256" key="5">
    <source>
        <dbReference type="PIRSR" id="PIRSR600760-2"/>
    </source>
</evidence>
<name>Q8D2R9_WIGBR</name>
<dbReference type="PANTHER" id="PTHR20854:SF4">
    <property type="entry name" value="INOSITOL-1-MONOPHOSPHATASE-RELATED"/>
    <property type="match status" value="1"/>
</dbReference>
<evidence type="ECO:0000313" key="7">
    <source>
        <dbReference type="EMBL" id="BAC24431.1"/>
    </source>
</evidence>
<dbReference type="Gene3D" id="3.40.190.80">
    <property type="match status" value="1"/>
</dbReference>
<keyword evidence="5 6" id="KW-0479">Metal-binding</keyword>
<dbReference type="KEGG" id="wbr:suhB"/>
<dbReference type="GO" id="GO:0006020">
    <property type="term" value="P:inositol metabolic process"/>
    <property type="evidence" value="ECO:0007669"/>
    <property type="project" value="TreeGrafter"/>
</dbReference>
<dbReference type="Gene3D" id="3.30.540.10">
    <property type="entry name" value="Fructose-1,6-Bisphosphatase, subunit A, domain 1"/>
    <property type="match status" value="1"/>
</dbReference>
<dbReference type="OrthoDB" id="9785695at2"/>
<reference evidence="7 8" key="1">
    <citation type="journal article" date="2002" name="Nat. Genet.">
        <title>Genome sequence of the endocellular obligate symbiont of tsetse flies, Wigglesworthia glossinidia.</title>
        <authorList>
            <person name="Akman L."/>
            <person name="Yamashita A."/>
            <person name="Watanabe H."/>
            <person name="Oshima K."/>
            <person name="Shiba T."/>
            <person name="Hattori M."/>
            <person name="Aksoy S."/>
        </authorList>
    </citation>
    <scope>NUCLEOTIDE SEQUENCE [LARGE SCALE GENOMIC DNA]</scope>
</reference>
<proteinExistence type="inferred from homology"/>
<evidence type="ECO:0000256" key="1">
    <source>
        <dbReference type="ARBA" id="ARBA00001033"/>
    </source>
</evidence>
<dbReference type="Proteomes" id="UP000000562">
    <property type="component" value="Chromosome"/>
</dbReference>
<feature type="binding site" evidence="5">
    <location>
        <position position="92"/>
    </location>
    <ligand>
        <name>Mg(2+)</name>
        <dbReference type="ChEBI" id="CHEBI:18420"/>
        <label>1</label>
        <note>catalytic</note>
    </ligand>
</feature>
<gene>
    <name evidence="7" type="primary">suhB</name>
</gene>
<dbReference type="AlphaFoldDB" id="Q8D2R9"/>
<dbReference type="STRING" id="36870.gene:10368778"/>
<accession>Q8D2R9</accession>
<keyword evidence="5 6" id="KW-0460">Magnesium</keyword>
<dbReference type="eggNOG" id="COG0483">
    <property type="taxonomic scope" value="Bacteria"/>
</dbReference>
<protein>
    <recommendedName>
        <fullName evidence="6">Inositol-1-monophosphatase</fullName>
        <ecNumber evidence="6">3.1.3.25</ecNumber>
    </recommendedName>
</protein>
<organism evidence="7 8">
    <name type="scientific">Wigglesworthia glossinidia brevipalpis</name>
    <dbReference type="NCBI Taxonomy" id="36870"/>
    <lineage>
        <taxon>Bacteria</taxon>
        <taxon>Pseudomonadati</taxon>
        <taxon>Pseudomonadota</taxon>
        <taxon>Gammaproteobacteria</taxon>
        <taxon>Enterobacterales</taxon>
        <taxon>Erwiniaceae</taxon>
        <taxon>Wigglesworthia</taxon>
    </lineage>
</organism>
<evidence type="ECO:0000256" key="3">
    <source>
        <dbReference type="ARBA" id="ARBA00009759"/>
    </source>
</evidence>
<dbReference type="Pfam" id="PF00459">
    <property type="entry name" value="Inositol_P"/>
    <property type="match status" value="1"/>
</dbReference>
<dbReference type="GO" id="GO:0031564">
    <property type="term" value="P:transcription antitermination"/>
    <property type="evidence" value="ECO:0007669"/>
    <property type="project" value="UniProtKB-KW"/>
</dbReference>
<dbReference type="SUPFAM" id="SSF56655">
    <property type="entry name" value="Carbohydrate phosphatase"/>
    <property type="match status" value="1"/>
</dbReference>
<comment type="similarity">
    <text evidence="3 6">Belongs to the inositol monophosphatase superfamily.</text>
</comment>
<dbReference type="GO" id="GO:0007165">
    <property type="term" value="P:signal transduction"/>
    <property type="evidence" value="ECO:0007669"/>
    <property type="project" value="TreeGrafter"/>
</dbReference>
<dbReference type="GO" id="GO:0046872">
    <property type="term" value="F:metal ion binding"/>
    <property type="evidence" value="ECO:0007669"/>
    <property type="project" value="UniProtKB-KW"/>
</dbReference>
<comment type="catalytic activity">
    <reaction evidence="1 6">
        <text>a myo-inositol phosphate + H2O = myo-inositol + phosphate</text>
        <dbReference type="Rhea" id="RHEA:24056"/>
        <dbReference type="ChEBI" id="CHEBI:15377"/>
        <dbReference type="ChEBI" id="CHEBI:17268"/>
        <dbReference type="ChEBI" id="CHEBI:43474"/>
        <dbReference type="ChEBI" id="CHEBI:84139"/>
        <dbReference type="EC" id="3.1.3.25"/>
    </reaction>
</comment>
<dbReference type="PANTHER" id="PTHR20854">
    <property type="entry name" value="INOSITOL MONOPHOSPHATASE"/>
    <property type="match status" value="1"/>
</dbReference>
<feature type="binding site" evidence="5">
    <location>
        <position position="90"/>
    </location>
    <ligand>
        <name>Mg(2+)</name>
        <dbReference type="ChEBI" id="CHEBI:18420"/>
        <label>2</label>
    </ligand>
</feature>
<dbReference type="CDD" id="cd01639">
    <property type="entry name" value="IMPase"/>
    <property type="match status" value="1"/>
</dbReference>
<dbReference type="PRINTS" id="PR00377">
    <property type="entry name" value="IMPHPHTASES"/>
</dbReference>
<evidence type="ECO:0000256" key="2">
    <source>
        <dbReference type="ARBA" id="ARBA00001946"/>
    </source>
</evidence>
<dbReference type="InterPro" id="IPR033942">
    <property type="entry name" value="IMPase"/>
</dbReference>
<dbReference type="HOGENOM" id="CLU_044118_0_0_6"/>
<dbReference type="GO" id="GO:0008934">
    <property type="term" value="F:inositol monophosphate 1-phosphatase activity"/>
    <property type="evidence" value="ECO:0007669"/>
    <property type="project" value="InterPro"/>
</dbReference>
<evidence type="ECO:0000313" key="8">
    <source>
        <dbReference type="Proteomes" id="UP000000562"/>
    </source>
</evidence>
<feature type="binding site" evidence="5">
    <location>
        <position position="69"/>
    </location>
    <ligand>
        <name>Mg(2+)</name>
        <dbReference type="ChEBI" id="CHEBI:18420"/>
        <label>1</label>
        <note>catalytic</note>
    </ligand>
</feature>
<keyword evidence="4" id="KW-0804">Transcription</keyword>
<keyword evidence="6" id="KW-0378">Hydrolase</keyword>
<sequence>MYPMLNIAIQAAREAGKLINKYYGGIYLSENIYQINENSFDINNAVENLICNIIKKYYPNHIILNINKEIKYNFFSRKKKEISNVKWIIDPINGYENFSTNIPHFAVSIAVQINLKTEISVIYDPIKNELFNAIRGRGAQLNGYRIRTKKIKNIKDIIISTIISNEKQNINNNYDFILNNLILYFKNFRCTGSIALDLAYVASNRFSLFFLIKSDLEKFFISNDLIIRESGGLITDFTGGHDYLYSGNILAGNPDIVKKILLIIRKKLK</sequence>
<dbReference type="InterPro" id="IPR000760">
    <property type="entry name" value="Inositol_monophosphatase-like"/>
</dbReference>
<keyword evidence="4" id="KW-0805">Transcription regulation</keyword>
<keyword evidence="4" id="KW-0889">Transcription antitermination</keyword>
<evidence type="ECO:0000256" key="4">
    <source>
        <dbReference type="ARBA" id="ARBA00022814"/>
    </source>
</evidence>
<keyword evidence="8" id="KW-1185">Reference proteome</keyword>
<dbReference type="EC" id="3.1.3.25" evidence="6"/>
<comment type="cofactor">
    <cofactor evidence="2 5 6">
        <name>Mg(2+)</name>
        <dbReference type="ChEBI" id="CHEBI:18420"/>
    </cofactor>
</comment>
<dbReference type="EMBL" id="BA000021">
    <property type="protein sequence ID" value="BAC24431.1"/>
    <property type="molecule type" value="Genomic_DNA"/>
</dbReference>